<proteinExistence type="inferred from homology"/>
<evidence type="ECO:0000313" key="5">
    <source>
        <dbReference type="EMBL" id="SFF44921.1"/>
    </source>
</evidence>
<reference evidence="6" key="1">
    <citation type="submission" date="2016-10" db="EMBL/GenBank/DDBJ databases">
        <authorList>
            <person name="Varghese N."/>
            <person name="Submissions S."/>
        </authorList>
    </citation>
    <scope>NUCLEOTIDE SEQUENCE [LARGE SCALE GENOMIC DNA]</scope>
    <source>
        <strain evidence="6">ATCC 25963</strain>
    </source>
</reference>
<organism evidence="5 6">
    <name type="scientific">Nannocystis exedens</name>
    <dbReference type="NCBI Taxonomy" id="54"/>
    <lineage>
        <taxon>Bacteria</taxon>
        <taxon>Pseudomonadati</taxon>
        <taxon>Myxococcota</taxon>
        <taxon>Polyangia</taxon>
        <taxon>Nannocystales</taxon>
        <taxon>Nannocystaceae</taxon>
        <taxon>Nannocystis</taxon>
    </lineage>
</organism>
<protein>
    <submittedName>
        <fullName evidence="5">Short-chain dehydrogenase</fullName>
    </submittedName>
</protein>
<comment type="similarity">
    <text evidence="1 3">Belongs to the short-chain dehydrogenases/reductases (SDR) family.</text>
</comment>
<dbReference type="Gene3D" id="3.40.50.720">
    <property type="entry name" value="NAD(P)-binding Rossmann-like Domain"/>
    <property type="match status" value="1"/>
</dbReference>
<keyword evidence="6" id="KW-1185">Reference proteome</keyword>
<dbReference type="OrthoDB" id="9793825at2"/>
<dbReference type="Pfam" id="PF00106">
    <property type="entry name" value="adh_short"/>
    <property type="match status" value="1"/>
</dbReference>
<evidence type="ECO:0000256" key="2">
    <source>
        <dbReference type="ARBA" id="ARBA00023002"/>
    </source>
</evidence>
<dbReference type="RefSeq" id="WP_096325596.1">
    <property type="nucleotide sequence ID" value="NZ_FOMX01000080.1"/>
</dbReference>
<dbReference type="CDD" id="cd05374">
    <property type="entry name" value="17beta-HSD-like_SDR_c"/>
    <property type="match status" value="1"/>
</dbReference>
<dbReference type="PRINTS" id="PR00081">
    <property type="entry name" value="GDHRDH"/>
</dbReference>
<dbReference type="SUPFAM" id="SSF51735">
    <property type="entry name" value="NAD(P)-binding Rossmann-fold domains"/>
    <property type="match status" value="1"/>
</dbReference>
<dbReference type="InterPro" id="IPR002347">
    <property type="entry name" value="SDR_fam"/>
</dbReference>
<dbReference type="PANTHER" id="PTHR43976:SF16">
    <property type="entry name" value="SHORT-CHAIN DEHYDROGENASE_REDUCTASE FAMILY PROTEIN"/>
    <property type="match status" value="1"/>
</dbReference>
<dbReference type="InterPro" id="IPR057326">
    <property type="entry name" value="KR_dom"/>
</dbReference>
<dbReference type="NCBIfam" id="NF004824">
    <property type="entry name" value="PRK06180.1"/>
    <property type="match status" value="1"/>
</dbReference>
<dbReference type="SMART" id="SM00822">
    <property type="entry name" value="PKS_KR"/>
    <property type="match status" value="1"/>
</dbReference>
<dbReference type="InterPro" id="IPR020904">
    <property type="entry name" value="Sc_DH/Rdtase_CS"/>
</dbReference>
<keyword evidence="2" id="KW-0560">Oxidoreductase</keyword>
<gene>
    <name evidence="5" type="ORF">SAMN02745121_08928</name>
</gene>
<dbReference type="STRING" id="54.SAMN02745121_08928"/>
<sequence length="288" mass="30468">MSTHSDNTLEPAKVWFVTGSSSGFGRALVEEVIARGERVVATARKPDALADLAARAPDRVHLAELDVTRPEQVRAAVAAALARFGRIDVLVNNAGFSILGAVEETDDDAVRATMELMFFAPVATTREVLPHMRARRSGTIVQITSVGGITTAPGFGAYCAAKHALEAVSESLAAEVRPHGVRVLVVEPGAFRTALFGPAFRHMPAMDAYAGTVGAMRSWVSQTDGQQVGDPARAARVIADVVARPEVPLRLPLGGDAVDQIRAKLAFIAADVDRTEALARSTDLDPQA</sequence>
<feature type="domain" description="Ketoreductase" evidence="4">
    <location>
        <begin position="13"/>
        <end position="194"/>
    </location>
</feature>
<evidence type="ECO:0000313" key="6">
    <source>
        <dbReference type="Proteomes" id="UP000199400"/>
    </source>
</evidence>
<evidence type="ECO:0000256" key="3">
    <source>
        <dbReference type="RuleBase" id="RU000363"/>
    </source>
</evidence>
<name>A0A1I2IWN5_9BACT</name>
<evidence type="ECO:0000256" key="1">
    <source>
        <dbReference type="ARBA" id="ARBA00006484"/>
    </source>
</evidence>
<dbReference type="PROSITE" id="PS00061">
    <property type="entry name" value="ADH_SHORT"/>
    <property type="match status" value="1"/>
</dbReference>
<dbReference type="Proteomes" id="UP000199400">
    <property type="component" value="Unassembled WGS sequence"/>
</dbReference>
<dbReference type="PRINTS" id="PR00080">
    <property type="entry name" value="SDRFAMILY"/>
</dbReference>
<dbReference type="PANTHER" id="PTHR43976">
    <property type="entry name" value="SHORT CHAIN DEHYDROGENASE"/>
    <property type="match status" value="1"/>
</dbReference>
<accession>A0A1I2IWN5</accession>
<dbReference type="AlphaFoldDB" id="A0A1I2IWN5"/>
<dbReference type="InterPro" id="IPR036291">
    <property type="entry name" value="NAD(P)-bd_dom_sf"/>
</dbReference>
<dbReference type="InterPro" id="IPR051911">
    <property type="entry name" value="SDR_oxidoreductase"/>
</dbReference>
<dbReference type="EMBL" id="FOMX01000080">
    <property type="protein sequence ID" value="SFF44921.1"/>
    <property type="molecule type" value="Genomic_DNA"/>
</dbReference>
<evidence type="ECO:0000259" key="4">
    <source>
        <dbReference type="SMART" id="SM00822"/>
    </source>
</evidence>
<dbReference type="GO" id="GO:0016491">
    <property type="term" value="F:oxidoreductase activity"/>
    <property type="evidence" value="ECO:0007669"/>
    <property type="project" value="UniProtKB-KW"/>
</dbReference>